<keyword evidence="2" id="KW-1185">Reference proteome</keyword>
<comment type="caution">
    <text evidence="1">The sequence shown here is derived from an EMBL/GenBank/DDBJ whole genome shotgun (WGS) entry which is preliminary data.</text>
</comment>
<dbReference type="Gene3D" id="1.10.10.2390">
    <property type="match status" value="1"/>
</dbReference>
<dbReference type="Pfam" id="PF11829">
    <property type="entry name" value="DUF3349"/>
    <property type="match status" value="1"/>
</dbReference>
<dbReference type="InterPro" id="IPR021784">
    <property type="entry name" value="DUF3349"/>
</dbReference>
<evidence type="ECO:0000313" key="1">
    <source>
        <dbReference type="EMBL" id="MCM6772212.1"/>
    </source>
</evidence>
<dbReference type="Gene3D" id="6.10.140.2080">
    <property type="match status" value="1"/>
</dbReference>
<protein>
    <submittedName>
        <fullName evidence="1">DUF3349 domain-containing protein</fullName>
    </submittedName>
</protein>
<dbReference type="AlphaFoldDB" id="A0A9X2E112"/>
<dbReference type="Proteomes" id="UP001139157">
    <property type="component" value="Unassembled WGS sequence"/>
</dbReference>
<dbReference type="EMBL" id="JAMRXG010000001">
    <property type="protein sequence ID" value="MCM6772212.1"/>
    <property type="molecule type" value="Genomic_DNA"/>
</dbReference>
<reference evidence="1" key="1">
    <citation type="submission" date="2022-06" db="EMBL/GenBank/DDBJ databases">
        <title>Novel species in genus nocardia.</title>
        <authorList>
            <person name="Li F."/>
        </authorList>
    </citation>
    <scope>NUCLEOTIDE SEQUENCE</scope>
    <source>
        <strain evidence="1">CDC141</strain>
    </source>
</reference>
<name>A0A9X2E112_9NOCA</name>
<accession>A0A9X2E112</accession>
<sequence length="103" mass="11239">MPLSEFLAKIVDWLRAGYPHGVPESDYVPLLALLSRRLSREEVREVAAALVEQGALPAERAEAGVIITKLTDEMPRESDLARVRAHLVAGGWPVDDAWPGTPA</sequence>
<evidence type="ECO:0000313" key="2">
    <source>
        <dbReference type="Proteomes" id="UP001139157"/>
    </source>
</evidence>
<dbReference type="RefSeq" id="WP_251909081.1">
    <property type="nucleotide sequence ID" value="NZ_JAMRXG010000001.1"/>
</dbReference>
<proteinExistence type="predicted"/>
<organism evidence="1 2">
    <name type="scientific">Nocardia pulmonis</name>
    <dbReference type="NCBI Taxonomy" id="2951408"/>
    <lineage>
        <taxon>Bacteria</taxon>
        <taxon>Bacillati</taxon>
        <taxon>Actinomycetota</taxon>
        <taxon>Actinomycetes</taxon>
        <taxon>Mycobacteriales</taxon>
        <taxon>Nocardiaceae</taxon>
        <taxon>Nocardia</taxon>
    </lineage>
</organism>
<gene>
    <name evidence="1" type="ORF">NDR86_01835</name>
</gene>